<evidence type="ECO:0000313" key="2">
    <source>
        <dbReference type="Proteomes" id="UP000785679"/>
    </source>
</evidence>
<accession>A0A8J8P6H5</accession>
<organism evidence="1 2">
    <name type="scientific">Halteria grandinella</name>
    <dbReference type="NCBI Taxonomy" id="5974"/>
    <lineage>
        <taxon>Eukaryota</taxon>
        <taxon>Sar</taxon>
        <taxon>Alveolata</taxon>
        <taxon>Ciliophora</taxon>
        <taxon>Intramacronucleata</taxon>
        <taxon>Spirotrichea</taxon>
        <taxon>Stichotrichia</taxon>
        <taxon>Sporadotrichida</taxon>
        <taxon>Halteriidae</taxon>
        <taxon>Halteria</taxon>
    </lineage>
</organism>
<reference evidence="1" key="1">
    <citation type="submission" date="2019-06" db="EMBL/GenBank/DDBJ databases">
        <authorList>
            <person name="Zheng W."/>
        </authorList>
    </citation>
    <scope>NUCLEOTIDE SEQUENCE</scope>
    <source>
        <strain evidence="1">QDHG01</strain>
    </source>
</reference>
<dbReference type="AlphaFoldDB" id="A0A8J8P6H5"/>
<sequence>MGAVQCKCIENTSISNSKVKLKKHPDDTSIPNASNLNISRVSGLSNRRSVHPFKRRGSYDASLRRSSIEEYLLELVKENDIFQGQQQVMGVSRMDKETWIQARSGFQVDQIIKNSNNLEAPLTAFQIQQRLNGGQYPDQSSQSSKNGKVQAVTRTHSLLKNGIIYQQEYKKVQTYQLGKVAHANEESSQNPRVPNEQQLQKSKTEEISAMMGPTHGKQQKQDLSPFLFGLVIFQRTLHQFKQEVILIIT</sequence>
<evidence type="ECO:0000313" key="1">
    <source>
        <dbReference type="EMBL" id="TNV87957.1"/>
    </source>
</evidence>
<dbReference type="Proteomes" id="UP000785679">
    <property type="component" value="Unassembled WGS sequence"/>
</dbReference>
<gene>
    <name evidence="1" type="ORF">FGO68_gene17525</name>
</gene>
<name>A0A8J8P6H5_HALGN</name>
<protein>
    <submittedName>
        <fullName evidence="1">Uncharacterized protein</fullName>
    </submittedName>
</protein>
<dbReference type="EMBL" id="RRYP01000124">
    <property type="protein sequence ID" value="TNV87957.1"/>
    <property type="molecule type" value="Genomic_DNA"/>
</dbReference>
<comment type="caution">
    <text evidence="1">The sequence shown here is derived from an EMBL/GenBank/DDBJ whole genome shotgun (WGS) entry which is preliminary data.</text>
</comment>
<keyword evidence="2" id="KW-1185">Reference proteome</keyword>
<proteinExistence type="predicted"/>